<proteinExistence type="predicted"/>
<accession>A0A9X3E265</accession>
<dbReference type="Proteomes" id="UP001144805">
    <property type="component" value="Unassembled WGS sequence"/>
</dbReference>
<evidence type="ECO:0000313" key="1">
    <source>
        <dbReference type="EMBL" id="MCX5569272.1"/>
    </source>
</evidence>
<organism evidence="1 2">
    <name type="scientific">Kaistia nematophila</name>
    <dbReference type="NCBI Taxonomy" id="2994654"/>
    <lineage>
        <taxon>Bacteria</taxon>
        <taxon>Pseudomonadati</taxon>
        <taxon>Pseudomonadota</taxon>
        <taxon>Alphaproteobacteria</taxon>
        <taxon>Hyphomicrobiales</taxon>
        <taxon>Kaistiaceae</taxon>
        <taxon>Kaistia</taxon>
    </lineage>
</organism>
<sequence length="95" mass="10325">MTNRPSSTALAGQSVAKKPIGRVRIPISAVQKTTSATTTIRRIMDGRRWCAVSSFISPDSIDARHHARRARRGHTLEGIDITAALSSTVNKNTEI</sequence>
<protein>
    <submittedName>
        <fullName evidence="1">Uncharacterized protein</fullName>
    </submittedName>
</protein>
<dbReference type="EMBL" id="JAPKNK010000003">
    <property type="protein sequence ID" value="MCX5569272.1"/>
    <property type="molecule type" value="Genomic_DNA"/>
</dbReference>
<gene>
    <name evidence="1" type="ORF">OSH07_08710</name>
</gene>
<evidence type="ECO:0000313" key="2">
    <source>
        <dbReference type="Proteomes" id="UP001144805"/>
    </source>
</evidence>
<keyword evidence="2" id="KW-1185">Reference proteome</keyword>
<reference evidence="1" key="1">
    <citation type="submission" date="2022-11" db="EMBL/GenBank/DDBJ databases">
        <title>Biodiversity and phylogenetic relationships of bacteria.</title>
        <authorList>
            <person name="Machado R.A.R."/>
            <person name="Bhat A."/>
            <person name="Loulou A."/>
            <person name="Kallel S."/>
        </authorList>
    </citation>
    <scope>NUCLEOTIDE SEQUENCE</scope>
    <source>
        <strain evidence="1">K-TC2</strain>
    </source>
</reference>
<dbReference type="RefSeq" id="WP_266338250.1">
    <property type="nucleotide sequence ID" value="NZ_JAPKNK010000003.1"/>
</dbReference>
<comment type="caution">
    <text evidence="1">The sequence shown here is derived from an EMBL/GenBank/DDBJ whole genome shotgun (WGS) entry which is preliminary data.</text>
</comment>
<dbReference type="AlphaFoldDB" id="A0A9X3E265"/>
<name>A0A9X3E265_9HYPH</name>